<feature type="transmembrane region" description="Helical" evidence="1">
    <location>
        <begin position="12"/>
        <end position="34"/>
    </location>
</feature>
<evidence type="ECO:0008006" key="4">
    <source>
        <dbReference type="Google" id="ProtNLM"/>
    </source>
</evidence>
<feature type="transmembrane region" description="Helical" evidence="1">
    <location>
        <begin position="54"/>
        <end position="72"/>
    </location>
</feature>
<keyword evidence="1" id="KW-0812">Transmembrane</keyword>
<dbReference type="EMBL" id="CP012643">
    <property type="protein sequence ID" value="ALJ00820.1"/>
    <property type="molecule type" value="Genomic_DNA"/>
</dbReference>
<organism evidence="2 3">
    <name type="scientific">Rufibacter tibetensis</name>
    <dbReference type="NCBI Taxonomy" id="512763"/>
    <lineage>
        <taxon>Bacteria</taxon>
        <taxon>Pseudomonadati</taxon>
        <taxon>Bacteroidota</taxon>
        <taxon>Cytophagia</taxon>
        <taxon>Cytophagales</taxon>
        <taxon>Hymenobacteraceae</taxon>
        <taxon>Rufibacter</taxon>
    </lineage>
</organism>
<gene>
    <name evidence="2" type="ORF">DC20_19810</name>
</gene>
<keyword evidence="1" id="KW-0472">Membrane</keyword>
<dbReference type="AlphaFoldDB" id="A0A0P0CVT3"/>
<name>A0A0P0CVT3_9BACT</name>
<dbReference type="Proteomes" id="UP000061382">
    <property type="component" value="Chromosome"/>
</dbReference>
<keyword evidence="3" id="KW-1185">Reference proteome</keyword>
<evidence type="ECO:0000313" key="2">
    <source>
        <dbReference type="EMBL" id="ALJ00820.1"/>
    </source>
</evidence>
<keyword evidence="1" id="KW-1133">Transmembrane helix</keyword>
<dbReference type="RefSeq" id="WP_062545433.1">
    <property type="nucleotide sequence ID" value="NZ_CP012643.1"/>
</dbReference>
<proteinExistence type="predicted"/>
<dbReference type="STRING" id="512763.DC20_19810"/>
<accession>A0A0P0CVT3</accession>
<reference evidence="2 3" key="1">
    <citation type="submission" date="2015-08" db="EMBL/GenBank/DDBJ databases">
        <title>Complete genome sequence of Rufibacter tibetensis strain 1351t, a radiation-resistant bacterium from tibet plateau.</title>
        <authorList>
            <person name="Dai J."/>
        </authorList>
    </citation>
    <scope>NUCLEOTIDE SEQUENCE [LARGE SCALE GENOMIC DNA]</scope>
    <source>
        <strain evidence="2 3">1351</strain>
    </source>
</reference>
<protein>
    <recommendedName>
        <fullName evidence="4">MFS transporter</fullName>
    </recommendedName>
</protein>
<evidence type="ECO:0000313" key="3">
    <source>
        <dbReference type="Proteomes" id="UP000061382"/>
    </source>
</evidence>
<dbReference type="PATRIC" id="fig|512763.3.peg.4351"/>
<sequence length="87" mass="9571">MHPTLPSTPKHILPTIVLAQFACTSLWFAGNAVLPELIPQFHLEASSLSHLPSAVQLNFILGTLVFAVFPIYEMYLQILVISKGTIL</sequence>
<evidence type="ECO:0000256" key="1">
    <source>
        <dbReference type="SAM" id="Phobius"/>
    </source>
</evidence>
<dbReference type="KEGG" id="rti:DC20_19810"/>